<evidence type="ECO:0000313" key="7">
    <source>
        <dbReference type="Proteomes" id="UP000010483"/>
    </source>
</evidence>
<dbReference type="KEGG" id="csn:Cyast_0667"/>
<dbReference type="STRING" id="292563.Cyast_0667"/>
<evidence type="ECO:0000256" key="5">
    <source>
        <dbReference type="SAM" id="Phobius"/>
    </source>
</evidence>
<keyword evidence="5" id="KW-1133">Transmembrane helix</keyword>
<dbReference type="InterPro" id="IPR050498">
    <property type="entry name" value="Ycf3"/>
</dbReference>
<evidence type="ECO:0000256" key="3">
    <source>
        <dbReference type="PROSITE-ProRule" id="PRU00339"/>
    </source>
</evidence>
<organism evidence="6 7">
    <name type="scientific">Cyanobacterium stanieri (strain ATCC 29140 / PCC 7202)</name>
    <dbReference type="NCBI Taxonomy" id="292563"/>
    <lineage>
        <taxon>Bacteria</taxon>
        <taxon>Bacillati</taxon>
        <taxon>Cyanobacteriota</taxon>
        <taxon>Cyanophyceae</taxon>
        <taxon>Oscillatoriophycideae</taxon>
        <taxon>Chroococcales</taxon>
        <taxon>Geminocystaceae</taxon>
        <taxon>Cyanobacterium</taxon>
    </lineage>
</organism>
<dbReference type="EMBL" id="CP003940">
    <property type="protein sequence ID" value="AFZ46643.1"/>
    <property type="molecule type" value="Genomic_DNA"/>
</dbReference>
<dbReference type="PANTHER" id="PTHR44858:SF1">
    <property type="entry name" value="UDP-N-ACETYLGLUCOSAMINE--PEPTIDE N-ACETYLGLUCOSAMINYLTRANSFERASE SPINDLY-RELATED"/>
    <property type="match status" value="1"/>
</dbReference>
<gene>
    <name evidence="6" type="ordered locus">Cyast_0667</name>
</gene>
<dbReference type="SMART" id="SM00028">
    <property type="entry name" value="TPR"/>
    <property type="match status" value="2"/>
</dbReference>
<evidence type="ECO:0000256" key="4">
    <source>
        <dbReference type="SAM" id="Coils"/>
    </source>
</evidence>
<dbReference type="InterPro" id="IPR011990">
    <property type="entry name" value="TPR-like_helical_dom_sf"/>
</dbReference>
<dbReference type="PROSITE" id="PS50005">
    <property type="entry name" value="TPR"/>
    <property type="match status" value="1"/>
</dbReference>
<keyword evidence="1" id="KW-0677">Repeat</keyword>
<dbReference type="AlphaFoldDB" id="K9YKL8"/>
<dbReference type="HOGENOM" id="CLU_075251_0_0_3"/>
<keyword evidence="4" id="KW-0175">Coiled coil</keyword>
<dbReference type="eggNOG" id="COG0457">
    <property type="taxonomic scope" value="Bacteria"/>
</dbReference>
<dbReference type="PANTHER" id="PTHR44858">
    <property type="entry name" value="TETRATRICOPEPTIDE REPEAT PROTEIN 6"/>
    <property type="match status" value="1"/>
</dbReference>
<dbReference type="Proteomes" id="UP000010483">
    <property type="component" value="Chromosome"/>
</dbReference>
<dbReference type="SUPFAM" id="SSF48452">
    <property type="entry name" value="TPR-like"/>
    <property type="match status" value="1"/>
</dbReference>
<keyword evidence="5" id="KW-0472">Membrane</keyword>
<dbReference type="InterPro" id="IPR019734">
    <property type="entry name" value="TPR_rpt"/>
</dbReference>
<dbReference type="Pfam" id="PF13414">
    <property type="entry name" value="TPR_11"/>
    <property type="match status" value="1"/>
</dbReference>
<evidence type="ECO:0000256" key="1">
    <source>
        <dbReference type="ARBA" id="ARBA00022737"/>
    </source>
</evidence>
<accession>K9YKL8</accession>
<proteinExistence type="predicted"/>
<dbReference type="BioCyc" id="CSTA292563:G1353-672-MONOMER"/>
<evidence type="ECO:0000313" key="6">
    <source>
        <dbReference type="EMBL" id="AFZ46643.1"/>
    </source>
</evidence>
<dbReference type="Gene3D" id="1.25.40.10">
    <property type="entry name" value="Tetratricopeptide repeat domain"/>
    <property type="match status" value="1"/>
</dbReference>
<keyword evidence="2 3" id="KW-0802">TPR repeat</keyword>
<keyword evidence="5" id="KW-0812">Transmembrane</keyword>
<feature type="coiled-coil region" evidence="4">
    <location>
        <begin position="102"/>
        <end position="129"/>
    </location>
</feature>
<reference evidence="7" key="1">
    <citation type="journal article" date="2013" name="Proc. Natl. Acad. Sci. U.S.A.">
        <title>Improving the coverage of the cyanobacterial phylum using diversity-driven genome sequencing.</title>
        <authorList>
            <person name="Shih P.M."/>
            <person name="Wu D."/>
            <person name="Latifi A."/>
            <person name="Axen S.D."/>
            <person name="Fewer D.P."/>
            <person name="Talla E."/>
            <person name="Calteau A."/>
            <person name="Cai F."/>
            <person name="Tandeau de Marsac N."/>
            <person name="Rippka R."/>
            <person name="Herdman M."/>
            <person name="Sivonen K."/>
            <person name="Coursin T."/>
            <person name="Laurent T."/>
            <person name="Goodwin L."/>
            <person name="Nolan M."/>
            <person name="Davenport K.W."/>
            <person name="Han C.S."/>
            <person name="Rubin E.M."/>
            <person name="Eisen J.A."/>
            <person name="Woyke T."/>
            <person name="Gugger M."/>
            <person name="Kerfeld C.A."/>
        </authorList>
    </citation>
    <scope>NUCLEOTIDE SEQUENCE [LARGE SCALE GENOMIC DNA]</scope>
    <source>
        <strain evidence="7">ATCC 29140 / PCC 7202</strain>
    </source>
</reference>
<keyword evidence="7" id="KW-1185">Reference proteome</keyword>
<evidence type="ECO:0000256" key="2">
    <source>
        <dbReference type="ARBA" id="ARBA00022803"/>
    </source>
</evidence>
<name>K9YKL8_CYASC</name>
<feature type="transmembrane region" description="Helical" evidence="5">
    <location>
        <begin position="7"/>
        <end position="30"/>
    </location>
</feature>
<protein>
    <submittedName>
        <fullName evidence="6">Tetratricopeptide TPR_1 repeat-containing protein</fullName>
    </submittedName>
</protein>
<feature type="repeat" description="TPR" evidence="3">
    <location>
        <begin position="150"/>
        <end position="183"/>
    </location>
</feature>
<sequence>MDKQVDVLGYVGLGVTAVGAIASAITGQVLPLSIGSTIGVGCNVFSRKQSEERLIDEFNNQQQRLETLQNTVEVNHGELKESLVMSKADFGNQVEDLKVKLNDRLTNAKDGLEGEIARLSGQAQEIKDIVSNLRQVEILSQELRVKPDSASFFYERGNSHSKLGNISGAIADYTEAINKNQDYAQAYHKRGVLYLDSGAKQKAVDDLRKASLLYFEQGDIDSYHQAREMSKNVHELHHNGNGAKKELVVGAELFS</sequence>